<name>A0A9D4JRC0_DREPO</name>
<dbReference type="Proteomes" id="UP000828390">
    <property type="component" value="Unassembled WGS sequence"/>
</dbReference>
<reference evidence="2" key="1">
    <citation type="journal article" date="2019" name="bioRxiv">
        <title>The Genome of the Zebra Mussel, Dreissena polymorpha: A Resource for Invasive Species Research.</title>
        <authorList>
            <person name="McCartney M.A."/>
            <person name="Auch B."/>
            <person name="Kono T."/>
            <person name="Mallez S."/>
            <person name="Zhang Y."/>
            <person name="Obille A."/>
            <person name="Becker A."/>
            <person name="Abrahante J.E."/>
            <person name="Garbe J."/>
            <person name="Badalamenti J.P."/>
            <person name="Herman A."/>
            <person name="Mangelson H."/>
            <person name="Liachko I."/>
            <person name="Sullivan S."/>
            <person name="Sone E.D."/>
            <person name="Koren S."/>
            <person name="Silverstein K.A.T."/>
            <person name="Beckman K.B."/>
            <person name="Gohl D.M."/>
        </authorList>
    </citation>
    <scope>NUCLEOTIDE SEQUENCE</scope>
    <source>
        <strain evidence="2">Duluth1</strain>
        <tissue evidence="2">Whole animal</tissue>
    </source>
</reference>
<protein>
    <submittedName>
        <fullName evidence="2">Uncharacterized protein</fullName>
    </submittedName>
</protein>
<keyword evidence="1" id="KW-0472">Membrane</keyword>
<evidence type="ECO:0000256" key="1">
    <source>
        <dbReference type="SAM" id="Phobius"/>
    </source>
</evidence>
<sequence length="54" mass="5578">MLTAFTGAGGCLIGTGFCTCEERSLAVAMLSLAVLFMGFGMAGYVVNHVDFAPK</sequence>
<keyword evidence="1" id="KW-0812">Transmembrane</keyword>
<dbReference type="AlphaFoldDB" id="A0A9D4JRC0"/>
<evidence type="ECO:0000313" key="2">
    <source>
        <dbReference type="EMBL" id="KAH3817953.1"/>
    </source>
</evidence>
<proteinExistence type="predicted"/>
<gene>
    <name evidence="2" type="ORF">DPMN_119538</name>
</gene>
<feature type="transmembrane region" description="Helical" evidence="1">
    <location>
        <begin position="28"/>
        <end position="46"/>
    </location>
</feature>
<comment type="caution">
    <text evidence="2">The sequence shown here is derived from an EMBL/GenBank/DDBJ whole genome shotgun (WGS) entry which is preliminary data.</text>
</comment>
<keyword evidence="1" id="KW-1133">Transmembrane helix</keyword>
<reference evidence="2" key="2">
    <citation type="submission" date="2020-11" db="EMBL/GenBank/DDBJ databases">
        <authorList>
            <person name="McCartney M.A."/>
            <person name="Auch B."/>
            <person name="Kono T."/>
            <person name="Mallez S."/>
            <person name="Becker A."/>
            <person name="Gohl D.M."/>
            <person name="Silverstein K.A.T."/>
            <person name="Koren S."/>
            <person name="Bechman K.B."/>
            <person name="Herman A."/>
            <person name="Abrahante J.E."/>
            <person name="Garbe J."/>
        </authorList>
    </citation>
    <scope>NUCLEOTIDE SEQUENCE</scope>
    <source>
        <strain evidence="2">Duluth1</strain>
        <tissue evidence="2">Whole animal</tissue>
    </source>
</reference>
<evidence type="ECO:0000313" key="3">
    <source>
        <dbReference type="Proteomes" id="UP000828390"/>
    </source>
</evidence>
<organism evidence="2 3">
    <name type="scientific">Dreissena polymorpha</name>
    <name type="common">Zebra mussel</name>
    <name type="synonym">Mytilus polymorpha</name>
    <dbReference type="NCBI Taxonomy" id="45954"/>
    <lineage>
        <taxon>Eukaryota</taxon>
        <taxon>Metazoa</taxon>
        <taxon>Spiralia</taxon>
        <taxon>Lophotrochozoa</taxon>
        <taxon>Mollusca</taxon>
        <taxon>Bivalvia</taxon>
        <taxon>Autobranchia</taxon>
        <taxon>Heteroconchia</taxon>
        <taxon>Euheterodonta</taxon>
        <taxon>Imparidentia</taxon>
        <taxon>Neoheterodontei</taxon>
        <taxon>Myida</taxon>
        <taxon>Dreissenoidea</taxon>
        <taxon>Dreissenidae</taxon>
        <taxon>Dreissena</taxon>
    </lineage>
</organism>
<dbReference type="EMBL" id="JAIWYP010000005">
    <property type="protein sequence ID" value="KAH3817953.1"/>
    <property type="molecule type" value="Genomic_DNA"/>
</dbReference>
<accession>A0A9D4JRC0</accession>
<keyword evidence="3" id="KW-1185">Reference proteome</keyword>